<proteinExistence type="predicted"/>
<evidence type="ECO:0000313" key="2">
    <source>
        <dbReference type="Proteomes" id="UP000663823"/>
    </source>
</evidence>
<protein>
    <submittedName>
        <fullName evidence="1">Uncharacterized protein</fullName>
    </submittedName>
</protein>
<sequence>MVDEFVPPSWANDEDDIFL</sequence>
<organism evidence="1 2">
    <name type="scientific">Rotaria sordida</name>
    <dbReference type="NCBI Taxonomy" id="392033"/>
    <lineage>
        <taxon>Eukaryota</taxon>
        <taxon>Metazoa</taxon>
        <taxon>Spiralia</taxon>
        <taxon>Gnathifera</taxon>
        <taxon>Rotifera</taxon>
        <taxon>Eurotatoria</taxon>
        <taxon>Bdelloidea</taxon>
        <taxon>Philodinida</taxon>
        <taxon>Philodinidae</taxon>
        <taxon>Rotaria</taxon>
    </lineage>
</organism>
<feature type="non-terminal residue" evidence="1">
    <location>
        <position position="19"/>
    </location>
</feature>
<evidence type="ECO:0000313" key="1">
    <source>
        <dbReference type="EMBL" id="CAF4334121.1"/>
    </source>
</evidence>
<dbReference type="AlphaFoldDB" id="A0A820K1H8"/>
<accession>A0A820K1H8</accession>
<dbReference type="EMBL" id="CAJOAX010057903">
    <property type="protein sequence ID" value="CAF4334121.1"/>
    <property type="molecule type" value="Genomic_DNA"/>
</dbReference>
<reference evidence="1" key="1">
    <citation type="submission" date="2021-02" db="EMBL/GenBank/DDBJ databases">
        <authorList>
            <person name="Nowell W R."/>
        </authorList>
    </citation>
    <scope>NUCLEOTIDE SEQUENCE</scope>
</reference>
<comment type="caution">
    <text evidence="1">The sequence shown here is derived from an EMBL/GenBank/DDBJ whole genome shotgun (WGS) entry which is preliminary data.</text>
</comment>
<dbReference type="Proteomes" id="UP000663823">
    <property type="component" value="Unassembled WGS sequence"/>
</dbReference>
<gene>
    <name evidence="1" type="ORF">OTI717_LOCUS43054</name>
</gene>
<name>A0A820K1H8_9BILA</name>